<accession>L1IN96</accession>
<evidence type="ECO:0000256" key="6">
    <source>
        <dbReference type="SAM" id="Phobius"/>
    </source>
</evidence>
<evidence type="ECO:0000313" key="9">
    <source>
        <dbReference type="EMBL" id="EKX37751.1"/>
    </source>
</evidence>
<dbReference type="EnsemblProtists" id="EKX37751">
    <property type="protein sequence ID" value="EKX37751"/>
    <property type="gene ID" value="GUITHDRAFT_77758"/>
</dbReference>
<dbReference type="KEGG" id="gtt:GUITHDRAFT_77758"/>
<dbReference type="PANTHER" id="PTHR43840:SF52">
    <property type="entry name" value="CATION EFFLUX FAMILY PROTEIN"/>
    <property type="match status" value="1"/>
</dbReference>
<dbReference type="SUPFAM" id="SSF160240">
    <property type="entry name" value="Cation efflux protein cytoplasmic domain-like"/>
    <property type="match status" value="1"/>
</dbReference>
<comment type="subcellular location">
    <subcellularLocation>
        <location evidence="1">Membrane</location>
        <topology evidence="1">Multi-pass membrane protein</topology>
    </subcellularLocation>
</comment>
<dbReference type="InterPro" id="IPR036837">
    <property type="entry name" value="Cation_efflux_CTD_sf"/>
</dbReference>
<dbReference type="STRING" id="905079.L1IN96"/>
<proteinExistence type="predicted"/>
<name>L1IN96_GUITC</name>
<dbReference type="RefSeq" id="XP_005824731.1">
    <property type="nucleotide sequence ID" value="XM_005824674.1"/>
</dbReference>
<evidence type="ECO:0000259" key="7">
    <source>
        <dbReference type="Pfam" id="PF01545"/>
    </source>
</evidence>
<keyword evidence="4 6" id="KW-1133">Transmembrane helix</keyword>
<gene>
    <name evidence="9" type="ORF">GUITHDRAFT_77758</name>
</gene>
<evidence type="ECO:0000259" key="8">
    <source>
        <dbReference type="Pfam" id="PF16916"/>
    </source>
</evidence>
<dbReference type="InterPro" id="IPR027470">
    <property type="entry name" value="Cation_efflux_CTD"/>
</dbReference>
<sequence length="255" mass="28821">MARYDPRYPVGKTRLETIGVIISAAIMSAASIEVMQSSVMELLSSEHEISLDIYTYVILGSTIVLKIFLFFYCYQLREVSGSALAVAEDHFNDIISNSGAIMTAALASERADLWWMDPVGGGLIAVYIVFRWIILAKNHIDKLVGICADPEFIEHVKQVADTHHSLLQTDAIRVYYFGQRHIVELEVILPATMTVRESHDIALELQHRIEALDEVERCFVHVDYQSRQDELPEHKTERELILGAGEMLPGRSSWC</sequence>
<keyword evidence="2" id="KW-0813">Transport</keyword>
<dbReference type="HOGENOM" id="CLU_013430_2_4_1"/>
<feature type="domain" description="Cation efflux protein cytoplasmic" evidence="8">
    <location>
        <begin position="149"/>
        <end position="223"/>
    </location>
</feature>
<reference evidence="11" key="2">
    <citation type="submission" date="2012-11" db="EMBL/GenBank/DDBJ databases">
        <authorList>
            <person name="Kuo A."/>
            <person name="Curtis B.A."/>
            <person name="Tanifuji G."/>
            <person name="Burki F."/>
            <person name="Gruber A."/>
            <person name="Irimia M."/>
            <person name="Maruyama S."/>
            <person name="Arias M.C."/>
            <person name="Ball S.G."/>
            <person name="Gile G.H."/>
            <person name="Hirakawa Y."/>
            <person name="Hopkins J.F."/>
            <person name="Rensing S.A."/>
            <person name="Schmutz J."/>
            <person name="Symeonidi A."/>
            <person name="Elias M."/>
            <person name="Eveleigh R.J."/>
            <person name="Herman E.K."/>
            <person name="Klute M.J."/>
            <person name="Nakayama T."/>
            <person name="Obornik M."/>
            <person name="Reyes-Prieto A."/>
            <person name="Armbrust E.V."/>
            <person name="Aves S.J."/>
            <person name="Beiko R.G."/>
            <person name="Coutinho P."/>
            <person name="Dacks J.B."/>
            <person name="Durnford D.G."/>
            <person name="Fast N.M."/>
            <person name="Green B.R."/>
            <person name="Grisdale C."/>
            <person name="Hempe F."/>
            <person name="Henrissat B."/>
            <person name="Hoppner M.P."/>
            <person name="Ishida K.-I."/>
            <person name="Kim E."/>
            <person name="Koreny L."/>
            <person name="Kroth P.G."/>
            <person name="Liu Y."/>
            <person name="Malik S.-B."/>
            <person name="Maier U.G."/>
            <person name="McRose D."/>
            <person name="Mock T."/>
            <person name="Neilson J.A."/>
            <person name="Onodera N.T."/>
            <person name="Poole A.M."/>
            <person name="Pritham E.J."/>
            <person name="Richards T.A."/>
            <person name="Rocap G."/>
            <person name="Roy S.W."/>
            <person name="Sarai C."/>
            <person name="Schaack S."/>
            <person name="Shirato S."/>
            <person name="Slamovits C.H."/>
            <person name="Spencer D.F."/>
            <person name="Suzuki S."/>
            <person name="Worden A.Z."/>
            <person name="Zauner S."/>
            <person name="Barry K."/>
            <person name="Bell C."/>
            <person name="Bharti A.K."/>
            <person name="Crow J.A."/>
            <person name="Grimwood J."/>
            <person name="Kramer R."/>
            <person name="Lindquist E."/>
            <person name="Lucas S."/>
            <person name="Salamov A."/>
            <person name="McFadden G.I."/>
            <person name="Lane C.E."/>
            <person name="Keeling P.J."/>
            <person name="Gray M.W."/>
            <person name="Grigoriev I.V."/>
            <person name="Archibald J.M."/>
        </authorList>
    </citation>
    <scope>NUCLEOTIDE SEQUENCE</scope>
    <source>
        <strain evidence="11">CCMP2712</strain>
    </source>
</reference>
<dbReference type="Gene3D" id="1.20.1510.10">
    <property type="entry name" value="Cation efflux protein transmembrane domain"/>
    <property type="match status" value="1"/>
</dbReference>
<organism evidence="9">
    <name type="scientific">Guillardia theta (strain CCMP2712)</name>
    <name type="common">Cryptophyte</name>
    <dbReference type="NCBI Taxonomy" id="905079"/>
    <lineage>
        <taxon>Eukaryota</taxon>
        <taxon>Cryptophyceae</taxon>
        <taxon>Pyrenomonadales</taxon>
        <taxon>Geminigeraceae</taxon>
        <taxon>Guillardia</taxon>
    </lineage>
</organism>
<dbReference type="GeneID" id="17294525"/>
<reference evidence="9 11" key="1">
    <citation type="journal article" date="2012" name="Nature">
        <title>Algal genomes reveal evolutionary mosaicism and the fate of nucleomorphs.</title>
        <authorList>
            <consortium name="DOE Joint Genome Institute"/>
            <person name="Curtis B.A."/>
            <person name="Tanifuji G."/>
            <person name="Burki F."/>
            <person name="Gruber A."/>
            <person name="Irimia M."/>
            <person name="Maruyama S."/>
            <person name="Arias M.C."/>
            <person name="Ball S.G."/>
            <person name="Gile G.H."/>
            <person name="Hirakawa Y."/>
            <person name="Hopkins J.F."/>
            <person name="Kuo A."/>
            <person name="Rensing S.A."/>
            <person name="Schmutz J."/>
            <person name="Symeonidi A."/>
            <person name="Elias M."/>
            <person name="Eveleigh R.J."/>
            <person name="Herman E.K."/>
            <person name="Klute M.J."/>
            <person name="Nakayama T."/>
            <person name="Obornik M."/>
            <person name="Reyes-Prieto A."/>
            <person name="Armbrust E.V."/>
            <person name="Aves S.J."/>
            <person name="Beiko R.G."/>
            <person name="Coutinho P."/>
            <person name="Dacks J.B."/>
            <person name="Durnford D.G."/>
            <person name="Fast N.M."/>
            <person name="Green B.R."/>
            <person name="Grisdale C.J."/>
            <person name="Hempel F."/>
            <person name="Henrissat B."/>
            <person name="Hoppner M.P."/>
            <person name="Ishida K."/>
            <person name="Kim E."/>
            <person name="Koreny L."/>
            <person name="Kroth P.G."/>
            <person name="Liu Y."/>
            <person name="Malik S.B."/>
            <person name="Maier U.G."/>
            <person name="McRose D."/>
            <person name="Mock T."/>
            <person name="Neilson J.A."/>
            <person name="Onodera N.T."/>
            <person name="Poole A.M."/>
            <person name="Pritham E.J."/>
            <person name="Richards T.A."/>
            <person name="Rocap G."/>
            <person name="Roy S.W."/>
            <person name="Sarai C."/>
            <person name="Schaack S."/>
            <person name="Shirato S."/>
            <person name="Slamovits C.H."/>
            <person name="Spencer D.F."/>
            <person name="Suzuki S."/>
            <person name="Worden A.Z."/>
            <person name="Zauner S."/>
            <person name="Barry K."/>
            <person name="Bell C."/>
            <person name="Bharti A.K."/>
            <person name="Crow J.A."/>
            <person name="Grimwood J."/>
            <person name="Kramer R."/>
            <person name="Lindquist E."/>
            <person name="Lucas S."/>
            <person name="Salamov A."/>
            <person name="McFadden G.I."/>
            <person name="Lane C.E."/>
            <person name="Keeling P.J."/>
            <person name="Gray M.W."/>
            <person name="Grigoriev I.V."/>
            <person name="Archibald J.M."/>
        </authorList>
    </citation>
    <scope>NUCLEOTIDE SEQUENCE</scope>
    <source>
        <strain evidence="9 11">CCMP2712</strain>
    </source>
</reference>
<dbReference type="Gene3D" id="3.30.70.1350">
    <property type="entry name" value="Cation efflux protein, cytoplasmic domain"/>
    <property type="match status" value="1"/>
</dbReference>
<dbReference type="eggNOG" id="KOG1485">
    <property type="taxonomic scope" value="Eukaryota"/>
</dbReference>
<dbReference type="InterPro" id="IPR002524">
    <property type="entry name" value="Cation_efflux"/>
</dbReference>
<dbReference type="GO" id="GO:0016020">
    <property type="term" value="C:membrane"/>
    <property type="evidence" value="ECO:0007669"/>
    <property type="project" value="UniProtKB-SubCell"/>
</dbReference>
<evidence type="ECO:0000313" key="10">
    <source>
        <dbReference type="EnsemblProtists" id="EKX37751"/>
    </source>
</evidence>
<feature type="transmembrane region" description="Helical" evidence="6">
    <location>
        <begin position="15"/>
        <end position="32"/>
    </location>
</feature>
<evidence type="ECO:0000256" key="5">
    <source>
        <dbReference type="ARBA" id="ARBA00023136"/>
    </source>
</evidence>
<dbReference type="InterPro" id="IPR050291">
    <property type="entry name" value="CDF_Transporter"/>
</dbReference>
<keyword evidence="11" id="KW-1185">Reference proteome</keyword>
<dbReference type="GO" id="GO:0008324">
    <property type="term" value="F:monoatomic cation transmembrane transporter activity"/>
    <property type="evidence" value="ECO:0007669"/>
    <property type="project" value="InterPro"/>
</dbReference>
<dbReference type="OMA" id="FRTEEKW"/>
<keyword evidence="3 6" id="KW-0812">Transmembrane</keyword>
<feature type="domain" description="Cation efflux protein transmembrane" evidence="7">
    <location>
        <begin position="4"/>
        <end position="143"/>
    </location>
</feature>
<dbReference type="InterPro" id="IPR027469">
    <property type="entry name" value="Cation_efflux_TMD_sf"/>
</dbReference>
<feature type="transmembrane region" description="Helical" evidence="6">
    <location>
        <begin position="53"/>
        <end position="72"/>
    </location>
</feature>
<protein>
    <submittedName>
        <fullName evidence="9 10">Uncharacterized protein</fullName>
    </submittedName>
</protein>
<dbReference type="SUPFAM" id="SSF161111">
    <property type="entry name" value="Cation efflux protein transmembrane domain-like"/>
    <property type="match status" value="1"/>
</dbReference>
<dbReference type="InterPro" id="IPR058533">
    <property type="entry name" value="Cation_efflux_TM"/>
</dbReference>
<evidence type="ECO:0000256" key="1">
    <source>
        <dbReference type="ARBA" id="ARBA00004141"/>
    </source>
</evidence>
<evidence type="ECO:0000256" key="3">
    <source>
        <dbReference type="ARBA" id="ARBA00022692"/>
    </source>
</evidence>
<dbReference type="Pfam" id="PF01545">
    <property type="entry name" value="Cation_efflux"/>
    <property type="match status" value="1"/>
</dbReference>
<reference evidence="10" key="3">
    <citation type="submission" date="2015-06" db="UniProtKB">
        <authorList>
            <consortium name="EnsemblProtists"/>
        </authorList>
    </citation>
    <scope>IDENTIFICATION</scope>
</reference>
<dbReference type="Pfam" id="PF16916">
    <property type="entry name" value="ZT_dimer"/>
    <property type="match status" value="1"/>
</dbReference>
<keyword evidence="5 6" id="KW-0472">Membrane</keyword>
<dbReference type="PANTHER" id="PTHR43840">
    <property type="entry name" value="MITOCHONDRIAL METAL TRANSPORTER 1-RELATED"/>
    <property type="match status" value="1"/>
</dbReference>
<feature type="transmembrane region" description="Helical" evidence="6">
    <location>
        <begin position="113"/>
        <end position="134"/>
    </location>
</feature>
<dbReference type="AlphaFoldDB" id="L1IN96"/>
<evidence type="ECO:0000256" key="4">
    <source>
        <dbReference type="ARBA" id="ARBA00022989"/>
    </source>
</evidence>
<evidence type="ECO:0000313" key="11">
    <source>
        <dbReference type="Proteomes" id="UP000011087"/>
    </source>
</evidence>
<dbReference type="EMBL" id="JH993055">
    <property type="protein sequence ID" value="EKX37751.1"/>
    <property type="molecule type" value="Genomic_DNA"/>
</dbReference>
<dbReference type="OrthoDB" id="78296at2759"/>
<dbReference type="Proteomes" id="UP000011087">
    <property type="component" value="Unassembled WGS sequence"/>
</dbReference>
<dbReference type="NCBIfam" id="TIGR01297">
    <property type="entry name" value="CDF"/>
    <property type="match status" value="1"/>
</dbReference>
<dbReference type="PaxDb" id="55529-EKX37751"/>
<evidence type="ECO:0000256" key="2">
    <source>
        <dbReference type="ARBA" id="ARBA00022448"/>
    </source>
</evidence>